<name>A0A3S5E852_9NEIS</name>
<dbReference type="Pfam" id="PF13490">
    <property type="entry name" value="zf-HC2"/>
    <property type="match status" value="1"/>
</dbReference>
<accession>A0A3S5E852</accession>
<organism evidence="2 3">
    <name type="scientific">Neisseria canis</name>
    <dbReference type="NCBI Taxonomy" id="493"/>
    <lineage>
        <taxon>Bacteria</taxon>
        <taxon>Pseudomonadati</taxon>
        <taxon>Pseudomonadota</taxon>
        <taxon>Betaproteobacteria</taxon>
        <taxon>Neisseriales</taxon>
        <taxon>Neisseriaceae</taxon>
        <taxon>Neisseria</taxon>
    </lineage>
</organism>
<dbReference type="RefSeq" id="WP_197719607.1">
    <property type="nucleotide sequence ID" value="NZ_CAUJPY010000002.1"/>
</dbReference>
<proteinExistence type="predicted"/>
<dbReference type="Proteomes" id="UP000279284">
    <property type="component" value="Chromosome"/>
</dbReference>
<feature type="domain" description="Putative zinc-finger" evidence="1">
    <location>
        <begin position="5"/>
        <end position="39"/>
    </location>
</feature>
<evidence type="ECO:0000313" key="3">
    <source>
        <dbReference type="Proteomes" id="UP000279284"/>
    </source>
</evidence>
<protein>
    <recommendedName>
        <fullName evidence="1">Putative zinc-finger domain-containing protein</fullName>
    </recommendedName>
</protein>
<dbReference type="EMBL" id="LR134313">
    <property type="protein sequence ID" value="VEE99362.1"/>
    <property type="molecule type" value="Genomic_DNA"/>
</dbReference>
<dbReference type="STRING" id="493.BWD07_00245"/>
<evidence type="ECO:0000313" key="2">
    <source>
        <dbReference type="EMBL" id="VEE99362.1"/>
    </source>
</evidence>
<dbReference type="KEGG" id="nci:NCTC10296_00301"/>
<sequence>MLIKCKEACRLLSEQQDRPLSVQEQITLRLHLTYCSHCRKYSRQMQQISDSMEEWLKHLSEEHKK</sequence>
<reference evidence="2 3" key="1">
    <citation type="submission" date="2018-12" db="EMBL/GenBank/DDBJ databases">
        <authorList>
            <consortium name="Pathogen Informatics"/>
        </authorList>
    </citation>
    <scope>NUCLEOTIDE SEQUENCE [LARGE SCALE GENOMIC DNA]</scope>
    <source>
        <strain evidence="2 3">NCTC10296</strain>
    </source>
</reference>
<gene>
    <name evidence="2" type="ORF">NCTC10296_00301</name>
</gene>
<keyword evidence="3" id="KW-1185">Reference proteome</keyword>
<dbReference type="InterPro" id="IPR027383">
    <property type="entry name" value="Znf_put"/>
</dbReference>
<evidence type="ECO:0000259" key="1">
    <source>
        <dbReference type="Pfam" id="PF13490"/>
    </source>
</evidence>
<dbReference type="AlphaFoldDB" id="A0A3S5E852"/>